<dbReference type="Proteomes" id="UP001215533">
    <property type="component" value="Chromosome"/>
</dbReference>
<dbReference type="Pfam" id="PF13936">
    <property type="entry name" value="HTH_38"/>
    <property type="match status" value="1"/>
</dbReference>
<proteinExistence type="predicted"/>
<dbReference type="AlphaFoldDB" id="A0AAJ5RGW5"/>
<protein>
    <submittedName>
        <fullName evidence="2">Helix-turn-helix domain-containing protein</fullName>
    </submittedName>
</protein>
<dbReference type="EMBL" id="CP117683">
    <property type="protein sequence ID" value="WDC91593.1"/>
    <property type="molecule type" value="Genomic_DNA"/>
</dbReference>
<dbReference type="InterPro" id="IPR025246">
    <property type="entry name" value="IS30-like_HTH"/>
</dbReference>
<name>A0AAJ5RGW5_LATCU</name>
<evidence type="ECO:0000313" key="2">
    <source>
        <dbReference type="EMBL" id="WDC91593.1"/>
    </source>
</evidence>
<reference evidence="2" key="1">
    <citation type="submission" date="2023-02" db="EMBL/GenBank/DDBJ databases">
        <title>Complete genome sequence of Lactobacillus curvatus CACC879 isolated from Pig feces.</title>
        <authorList>
            <person name="Park S."/>
            <person name="Park M.A."/>
            <person name="Kim D.-H."/>
            <person name="Kim Y."/>
        </authorList>
    </citation>
    <scope>NUCLEOTIDE SEQUENCE</scope>
    <source>
        <strain evidence="2">CACC879</strain>
    </source>
</reference>
<gene>
    <name evidence="2" type="ORF">PSR33_05200</name>
</gene>
<sequence>MKRHEDLFLLTTKLIKKASVFMTQNHNNMPRHYQQLQADEHGEIEALSRQDKTAHTIAKILHRSTSTITRELARGTTTQIDSQRHRHYHAYFAETGEAVYRKHRANCHPKGLLKKVD</sequence>
<accession>A0AAJ5RGW5</accession>
<feature type="domain" description="Transposase IS30-like HTH" evidence="1">
    <location>
        <begin position="32"/>
        <end position="75"/>
    </location>
</feature>
<evidence type="ECO:0000259" key="1">
    <source>
        <dbReference type="Pfam" id="PF13936"/>
    </source>
</evidence>
<evidence type="ECO:0000313" key="3">
    <source>
        <dbReference type="Proteomes" id="UP001215533"/>
    </source>
</evidence>
<organism evidence="2 3">
    <name type="scientific">Latilactobacillus curvatus</name>
    <name type="common">Lactobacillus curvatus</name>
    <dbReference type="NCBI Taxonomy" id="28038"/>
    <lineage>
        <taxon>Bacteria</taxon>
        <taxon>Bacillati</taxon>
        <taxon>Bacillota</taxon>
        <taxon>Bacilli</taxon>
        <taxon>Lactobacillales</taxon>
        <taxon>Lactobacillaceae</taxon>
        <taxon>Latilactobacillus</taxon>
    </lineage>
</organism>